<keyword evidence="7 12" id="KW-0067">ATP-binding</keyword>
<proteinExistence type="inferred from homology"/>
<dbReference type="EMBL" id="LT575490">
    <property type="protein sequence ID" value="SAY44983.1"/>
    <property type="molecule type" value="Genomic_DNA"/>
</dbReference>
<comment type="subcellular location">
    <subcellularLocation>
        <location evidence="1">Cell membrane</location>
        <topology evidence="1">Peripheral membrane protein</topology>
    </subcellularLocation>
</comment>
<dbReference type="GO" id="GO:0005524">
    <property type="term" value="F:ATP binding"/>
    <property type="evidence" value="ECO:0007669"/>
    <property type="project" value="UniProtKB-KW"/>
</dbReference>
<keyword evidence="6" id="KW-0547">Nucleotide-binding</keyword>
<evidence type="ECO:0000256" key="10">
    <source>
        <dbReference type="ARBA" id="ARBA00023136"/>
    </source>
</evidence>
<dbReference type="CDD" id="cd03214">
    <property type="entry name" value="ABC_Iron-Siderophores_B12_Hemin"/>
    <property type="match status" value="1"/>
</dbReference>
<dbReference type="AlphaFoldDB" id="A0A1C3HIW8"/>
<comment type="similarity">
    <text evidence="2">Belongs to the ABC transporter superfamily.</text>
</comment>
<sequence>MQDKLLNPGATFALDNASFAVPGRVLLQPLSLSFPQGNVCGLIGHNGSGKSTLLKLLGRHQAPSGGQVLLNRQPLAQWDSKSFARQVAYLPQQLPAAEGMTVRELVAVGRYPWHGALGRFGANDRQLVEEAISLVGLKPFANRLVDSLSGGERQRAWLAMMVAQDSRCLLLDEPTSALDIAHQVEVLALIQRLSRERDLTVIAVLHDINMAARYCDHLVALRGGEMIAQGGPLELMQGPVLEQIYGIPMGTLPHPSGGAPVSFVY</sequence>
<dbReference type="InterPro" id="IPR003439">
    <property type="entry name" value="ABC_transporter-like_ATP-bd"/>
</dbReference>
<evidence type="ECO:0000256" key="7">
    <source>
        <dbReference type="ARBA" id="ARBA00022840"/>
    </source>
</evidence>
<keyword evidence="10" id="KW-0472">Membrane</keyword>
<evidence type="ECO:0000256" key="1">
    <source>
        <dbReference type="ARBA" id="ARBA00004202"/>
    </source>
</evidence>
<dbReference type="RefSeq" id="WP_126179020.1">
    <property type="nucleotide sequence ID" value="NZ_CP147521.1"/>
</dbReference>
<keyword evidence="4" id="KW-1003">Cell membrane</keyword>
<dbReference type="EC" id="3.6.3.34" evidence="12"/>
<dbReference type="InterPro" id="IPR003593">
    <property type="entry name" value="AAA+_ATPase"/>
</dbReference>
<dbReference type="PROSITE" id="PS50893">
    <property type="entry name" value="ABC_TRANSPORTER_2"/>
    <property type="match status" value="1"/>
</dbReference>
<dbReference type="Gene3D" id="3.40.50.300">
    <property type="entry name" value="P-loop containing nucleotide triphosphate hydrolases"/>
    <property type="match status" value="1"/>
</dbReference>
<keyword evidence="3" id="KW-0813">Transport</keyword>
<organism evidence="12">
    <name type="scientific">Serratia marcescens</name>
    <dbReference type="NCBI Taxonomy" id="615"/>
    <lineage>
        <taxon>Bacteria</taxon>
        <taxon>Pseudomonadati</taxon>
        <taxon>Pseudomonadota</taxon>
        <taxon>Gammaproteobacteria</taxon>
        <taxon>Enterobacterales</taxon>
        <taxon>Yersiniaceae</taxon>
        <taxon>Serratia</taxon>
    </lineage>
</organism>
<dbReference type="SMART" id="SM00382">
    <property type="entry name" value="AAA"/>
    <property type="match status" value="1"/>
</dbReference>
<accession>A0A1C3HIW8</accession>
<gene>
    <name evidence="12" type="primary">fhuC_5</name>
    <name evidence="12" type="ORF">PWN146_03703</name>
</gene>
<dbReference type="FunFam" id="3.40.50.300:FF:000134">
    <property type="entry name" value="Iron-enterobactin ABC transporter ATP-binding protein"/>
    <property type="match status" value="1"/>
</dbReference>
<keyword evidence="5" id="KW-0410">Iron transport</keyword>
<dbReference type="PANTHER" id="PTHR42771:SF2">
    <property type="entry name" value="IRON(3+)-HYDROXAMATE IMPORT ATP-BINDING PROTEIN FHUC"/>
    <property type="match status" value="1"/>
</dbReference>
<evidence type="ECO:0000256" key="3">
    <source>
        <dbReference type="ARBA" id="ARBA00022448"/>
    </source>
</evidence>
<evidence type="ECO:0000256" key="5">
    <source>
        <dbReference type="ARBA" id="ARBA00022496"/>
    </source>
</evidence>
<evidence type="ECO:0000313" key="12">
    <source>
        <dbReference type="EMBL" id="SAY44983.1"/>
    </source>
</evidence>
<dbReference type="InterPro" id="IPR027417">
    <property type="entry name" value="P-loop_NTPase"/>
</dbReference>
<dbReference type="InterPro" id="IPR051535">
    <property type="entry name" value="Siderophore_ABC-ATPase"/>
</dbReference>
<dbReference type="PANTHER" id="PTHR42771">
    <property type="entry name" value="IRON(3+)-HYDROXAMATE IMPORT ATP-BINDING PROTEIN FHUC"/>
    <property type="match status" value="1"/>
</dbReference>
<evidence type="ECO:0000256" key="4">
    <source>
        <dbReference type="ARBA" id="ARBA00022475"/>
    </source>
</evidence>
<reference evidence="12" key="1">
    <citation type="submission" date="2016-05" db="EMBL/GenBank/DDBJ databases">
        <authorList>
            <person name="Cock P.J.A."/>
            <person name="Cock P.J.A."/>
        </authorList>
    </citation>
    <scope>NUCLEOTIDE SEQUENCE</scope>
    <source>
        <strain evidence="12">PWN146_assembly</strain>
    </source>
</reference>
<name>A0A1C3HIW8_SERMA</name>
<dbReference type="GO" id="GO:0006826">
    <property type="term" value="P:iron ion transport"/>
    <property type="evidence" value="ECO:0007669"/>
    <property type="project" value="UniProtKB-KW"/>
</dbReference>
<comment type="function">
    <text evidence="11">Part of the ABC transporter complex HmuTUV involved in hemin import. Responsible for energy coupling to the transport system.</text>
</comment>
<keyword evidence="12" id="KW-0378">Hydrolase</keyword>
<evidence type="ECO:0000256" key="9">
    <source>
        <dbReference type="ARBA" id="ARBA00023065"/>
    </source>
</evidence>
<evidence type="ECO:0000256" key="8">
    <source>
        <dbReference type="ARBA" id="ARBA00023004"/>
    </source>
</evidence>
<dbReference type="Pfam" id="PF00005">
    <property type="entry name" value="ABC_tran"/>
    <property type="match status" value="1"/>
</dbReference>
<dbReference type="GO" id="GO:0005886">
    <property type="term" value="C:plasma membrane"/>
    <property type="evidence" value="ECO:0007669"/>
    <property type="project" value="UniProtKB-SubCell"/>
</dbReference>
<dbReference type="InterPro" id="IPR017871">
    <property type="entry name" value="ABC_transporter-like_CS"/>
</dbReference>
<keyword evidence="9" id="KW-0406">Ion transport</keyword>
<evidence type="ECO:0000256" key="11">
    <source>
        <dbReference type="ARBA" id="ARBA00037066"/>
    </source>
</evidence>
<dbReference type="PROSITE" id="PS00211">
    <property type="entry name" value="ABC_TRANSPORTER_1"/>
    <property type="match status" value="1"/>
</dbReference>
<dbReference type="NCBIfam" id="NF007863">
    <property type="entry name" value="PRK10575.1"/>
    <property type="match status" value="1"/>
</dbReference>
<dbReference type="GO" id="GO:0016887">
    <property type="term" value="F:ATP hydrolysis activity"/>
    <property type="evidence" value="ECO:0007669"/>
    <property type="project" value="InterPro"/>
</dbReference>
<evidence type="ECO:0000256" key="2">
    <source>
        <dbReference type="ARBA" id="ARBA00005417"/>
    </source>
</evidence>
<dbReference type="SUPFAM" id="SSF52540">
    <property type="entry name" value="P-loop containing nucleoside triphosphate hydrolases"/>
    <property type="match status" value="1"/>
</dbReference>
<keyword evidence="8" id="KW-0408">Iron</keyword>
<protein>
    <submittedName>
        <fullName evidence="12">Iron complex transport system ATP-binding</fullName>
        <ecNumber evidence="12">3.6.3.34</ecNumber>
    </submittedName>
</protein>
<evidence type="ECO:0000256" key="6">
    <source>
        <dbReference type="ARBA" id="ARBA00022741"/>
    </source>
</evidence>